<organism evidence="2 3">
    <name type="scientific">Hordeum vulgare subsp. vulgare</name>
    <name type="common">Domesticated barley</name>
    <dbReference type="NCBI Taxonomy" id="112509"/>
    <lineage>
        <taxon>Eukaryota</taxon>
        <taxon>Viridiplantae</taxon>
        <taxon>Streptophyta</taxon>
        <taxon>Embryophyta</taxon>
        <taxon>Tracheophyta</taxon>
        <taxon>Spermatophyta</taxon>
        <taxon>Magnoliopsida</taxon>
        <taxon>Liliopsida</taxon>
        <taxon>Poales</taxon>
        <taxon>Poaceae</taxon>
        <taxon>BOP clade</taxon>
        <taxon>Pooideae</taxon>
        <taxon>Triticodae</taxon>
        <taxon>Triticeae</taxon>
        <taxon>Hordeinae</taxon>
        <taxon>Hordeum</taxon>
    </lineage>
</organism>
<accession>A0A8I7B8A6</accession>
<dbReference type="InterPro" id="IPR050209">
    <property type="entry name" value="Rab_GTPases_membrane_traffic"/>
</dbReference>
<dbReference type="PANTHER" id="PTHR47979">
    <property type="entry name" value="DRAB11-RELATED"/>
    <property type="match status" value="1"/>
</dbReference>
<keyword evidence="1" id="KW-1133">Transmembrane helix</keyword>
<protein>
    <submittedName>
        <fullName evidence="2">Uncharacterized protein</fullName>
    </submittedName>
</protein>
<dbReference type="AlphaFoldDB" id="A0A8I7B8A6"/>
<dbReference type="Gramene" id="HORVU.MOREX.r3.2HG0204910.1">
    <property type="protein sequence ID" value="HORVU.MOREX.r3.2HG0204910.1"/>
    <property type="gene ID" value="HORVU.MOREX.r3.2HG0204910"/>
</dbReference>
<dbReference type="Gramene" id="HORVU.MOREX.r2.2HG0170480.1">
    <property type="protein sequence ID" value="HORVU.MOREX.r2.2HG0170480.1"/>
    <property type="gene ID" value="HORVU.MOREX.r2.2HG0170480"/>
</dbReference>
<reference evidence="2" key="3">
    <citation type="submission" date="2022-01" db="UniProtKB">
        <authorList>
            <consortium name="EnsemblPlants"/>
        </authorList>
    </citation>
    <scope>IDENTIFICATION</scope>
    <source>
        <strain evidence="2">subsp. vulgare</strain>
    </source>
</reference>
<dbReference type="Proteomes" id="UP000011116">
    <property type="component" value="Chromosome 2H"/>
</dbReference>
<proteinExistence type="predicted"/>
<keyword evidence="3" id="KW-1185">Reference proteome</keyword>
<dbReference type="SMART" id="SM00175">
    <property type="entry name" value="RAB"/>
    <property type="match status" value="1"/>
</dbReference>
<dbReference type="SUPFAM" id="SSF52540">
    <property type="entry name" value="P-loop containing nucleoside triphosphate hydrolases"/>
    <property type="match status" value="1"/>
</dbReference>
<sequence>MQIDHIFSYTIIGDPGVGKSCLEPQFTDRALPEAHERTIAFEFGTRTIAVDDRRIKLYIWDTRAGKHSYLLLVSTATTELLVSFWFMISQGGRLLIILSYGYQEQESCREPA</sequence>
<dbReference type="SMR" id="A0A8I7B8A6"/>
<dbReference type="GO" id="GO:0005525">
    <property type="term" value="F:GTP binding"/>
    <property type="evidence" value="ECO:0007669"/>
    <property type="project" value="InterPro"/>
</dbReference>
<dbReference type="GO" id="GO:0003924">
    <property type="term" value="F:GTPase activity"/>
    <property type="evidence" value="ECO:0007669"/>
    <property type="project" value="InterPro"/>
</dbReference>
<dbReference type="Pfam" id="PF00071">
    <property type="entry name" value="Ras"/>
    <property type="match status" value="1"/>
</dbReference>
<evidence type="ECO:0000313" key="3">
    <source>
        <dbReference type="Proteomes" id="UP000011116"/>
    </source>
</evidence>
<dbReference type="InterPro" id="IPR027417">
    <property type="entry name" value="P-loop_NTPase"/>
</dbReference>
<dbReference type="PRINTS" id="PR00449">
    <property type="entry name" value="RASTRNSFRMNG"/>
</dbReference>
<keyword evidence="1" id="KW-0812">Transmembrane</keyword>
<evidence type="ECO:0000313" key="2">
    <source>
        <dbReference type="EnsemblPlants" id="HORVU.MOREX.r3.2HG0204910.1"/>
    </source>
</evidence>
<name>A0A8I7B8A6_HORVV</name>
<reference evidence="2" key="2">
    <citation type="submission" date="2020-10" db="EMBL/GenBank/DDBJ databases">
        <authorList>
            <person name="Scholz U."/>
            <person name="Mascher M."/>
            <person name="Fiebig A."/>
        </authorList>
    </citation>
    <scope>NUCLEOTIDE SEQUENCE [LARGE SCALE GENOMIC DNA]</scope>
    <source>
        <strain evidence="2">cv. Morex</strain>
    </source>
</reference>
<dbReference type="Gene3D" id="3.40.50.300">
    <property type="entry name" value="P-loop containing nucleotide triphosphate hydrolases"/>
    <property type="match status" value="1"/>
</dbReference>
<reference evidence="3" key="1">
    <citation type="journal article" date="2012" name="Nature">
        <title>A physical, genetic and functional sequence assembly of the barley genome.</title>
        <authorList>
            <consortium name="The International Barley Genome Sequencing Consortium"/>
            <person name="Mayer K.F."/>
            <person name="Waugh R."/>
            <person name="Brown J.W."/>
            <person name="Schulman A."/>
            <person name="Langridge P."/>
            <person name="Platzer M."/>
            <person name="Fincher G.B."/>
            <person name="Muehlbauer G.J."/>
            <person name="Sato K."/>
            <person name="Close T.J."/>
            <person name="Wise R.P."/>
            <person name="Stein N."/>
        </authorList>
    </citation>
    <scope>NUCLEOTIDE SEQUENCE [LARGE SCALE GENOMIC DNA]</scope>
    <source>
        <strain evidence="3">cv. Morex</strain>
    </source>
</reference>
<dbReference type="EnsemblPlants" id="HORVU.MOREX.r3.2HG0204910.1">
    <property type="protein sequence ID" value="HORVU.MOREX.r3.2HG0204910.1"/>
    <property type="gene ID" value="HORVU.MOREX.r3.2HG0204910"/>
</dbReference>
<keyword evidence="1" id="KW-0472">Membrane</keyword>
<feature type="transmembrane region" description="Helical" evidence="1">
    <location>
        <begin position="69"/>
        <end position="88"/>
    </location>
</feature>
<dbReference type="InterPro" id="IPR001806">
    <property type="entry name" value="Small_GTPase"/>
</dbReference>
<evidence type="ECO:0000256" key="1">
    <source>
        <dbReference type="SAM" id="Phobius"/>
    </source>
</evidence>